<dbReference type="InterPro" id="IPR027417">
    <property type="entry name" value="P-loop_NTPase"/>
</dbReference>
<dbReference type="OrthoDB" id="5409596at2759"/>
<dbReference type="AlphaFoldDB" id="A0A2N5UYJ3"/>
<proteinExistence type="predicted"/>
<dbReference type="EMBL" id="PGCJ01000154">
    <property type="protein sequence ID" value="PLW42821.1"/>
    <property type="molecule type" value="Genomic_DNA"/>
</dbReference>
<reference evidence="1 2" key="1">
    <citation type="submission" date="2017-11" db="EMBL/GenBank/DDBJ databases">
        <title>De novo assembly and phasing of dikaryotic genomes from two isolates of Puccinia coronata f. sp. avenae, the causal agent of oat crown rust.</title>
        <authorList>
            <person name="Miller M.E."/>
            <person name="Zhang Y."/>
            <person name="Omidvar V."/>
            <person name="Sperschneider J."/>
            <person name="Schwessinger B."/>
            <person name="Raley C."/>
            <person name="Palmer J.M."/>
            <person name="Garnica D."/>
            <person name="Upadhyaya N."/>
            <person name="Rathjen J."/>
            <person name="Taylor J.M."/>
            <person name="Park R.F."/>
            <person name="Dodds P.N."/>
            <person name="Hirsch C.D."/>
            <person name="Kianian S.F."/>
            <person name="Figueroa M."/>
        </authorList>
    </citation>
    <scope>NUCLEOTIDE SEQUENCE [LARGE SCALE GENOMIC DNA]</scope>
    <source>
        <strain evidence="1">12NC29</strain>
    </source>
</reference>
<dbReference type="Proteomes" id="UP000235388">
    <property type="component" value="Unassembled WGS sequence"/>
</dbReference>
<accession>A0A2N5UYJ3</accession>
<evidence type="ECO:0000313" key="1">
    <source>
        <dbReference type="EMBL" id="PLW42821.1"/>
    </source>
</evidence>
<comment type="caution">
    <text evidence="1">The sequence shown here is derived from an EMBL/GenBank/DDBJ whole genome shotgun (WGS) entry which is preliminary data.</text>
</comment>
<dbReference type="Gene3D" id="3.40.50.300">
    <property type="entry name" value="P-loop containing nucleotide triphosphate hydrolases"/>
    <property type="match status" value="1"/>
</dbReference>
<protein>
    <recommendedName>
        <fullName evidence="3">Helicase ATP-binding domain-containing protein</fullName>
    </recommendedName>
</protein>
<evidence type="ECO:0008006" key="3">
    <source>
        <dbReference type="Google" id="ProtNLM"/>
    </source>
</evidence>
<evidence type="ECO:0000313" key="2">
    <source>
        <dbReference type="Proteomes" id="UP000235388"/>
    </source>
</evidence>
<dbReference type="SUPFAM" id="SSF52540">
    <property type="entry name" value="P-loop containing nucleoside triphosphate hydrolases"/>
    <property type="match status" value="1"/>
</dbReference>
<sequence length="208" mass="23784">MPQRRSKKKKQGKILALTKNTTNKSNLDLAEYVAKDALQCYPVNNPLKPHQIKAVIHLARLQNTSFVMAGTDFGKSRISEMYVHLFAKSKNPVVLVLNPLDALGNKQVQEKIQQGYTAVNLKKPTFNPKVANQILHGSYTFVDLSPEVYLNNKLFTKIYYDTKFQECLFLNVVDKAHMIYIWFLVASGKAKNSKAHKRHQDRTLLRPL</sequence>
<organism evidence="1 2">
    <name type="scientific">Puccinia coronata f. sp. avenae</name>
    <dbReference type="NCBI Taxonomy" id="200324"/>
    <lineage>
        <taxon>Eukaryota</taxon>
        <taxon>Fungi</taxon>
        <taxon>Dikarya</taxon>
        <taxon>Basidiomycota</taxon>
        <taxon>Pucciniomycotina</taxon>
        <taxon>Pucciniomycetes</taxon>
        <taxon>Pucciniales</taxon>
        <taxon>Pucciniaceae</taxon>
        <taxon>Puccinia</taxon>
    </lineage>
</organism>
<keyword evidence="2" id="KW-1185">Reference proteome</keyword>
<name>A0A2N5UYJ3_9BASI</name>
<gene>
    <name evidence="1" type="ORF">PCANC_07950</name>
</gene>